<dbReference type="InterPro" id="IPR002259">
    <property type="entry name" value="Eqnu_transpt"/>
</dbReference>
<keyword evidence="4 8" id="KW-0812">Transmembrane</keyword>
<dbReference type="SUPFAM" id="SSF103473">
    <property type="entry name" value="MFS general substrate transporter"/>
    <property type="match status" value="1"/>
</dbReference>
<feature type="transmembrane region" description="Helical" evidence="8">
    <location>
        <begin position="36"/>
        <end position="54"/>
    </location>
</feature>
<evidence type="ECO:0000256" key="7">
    <source>
        <dbReference type="SAM" id="MobiDB-lite"/>
    </source>
</evidence>
<dbReference type="EMBL" id="BEYU01000044">
    <property type="protein sequence ID" value="GBG28584.1"/>
    <property type="molecule type" value="Genomic_DNA"/>
</dbReference>
<dbReference type="Pfam" id="PF01733">
    <property type="entry name" value="Nucleoside_tran"/>
    <property type="match status" value="1"/>
</dbReference>
<evidence type="ECO:0000256" key="1">
    <source>
        <dbReference type="ARBA" id="ARBA00004141"/>
    </source>
</evidence>
<dbReference type="GO" id="GO:0034257">
    <property type="term" value="F:nicotinamide riboside transmembrane transporter activity"/>
    <property type="evidence" value="ECO:0007669"/>
    <property type="project" value="TreeGrafter"/>
</dbReference>
<feature type="chain" id="PRO_5015351351" evidence="9">
    <location>
        <begin position="20"/>
        <end position="412"/>
    </location>
</feature>
<protein>
    <submittedName>
        <fullName evidence="10">Equilibrative nucleoside transporter 1</fullName>
    </submittedName>
</protein>
<comment type="subcellular location">
    <subcellularLocation>
        <location evidence="1">Membrane</location>
        <topology evidence="1">Multi-pass membrane protein</topology>
    </subcellularLocation>
</comment>
<feature type="transmembrane region" description="Helical" evidence="8">
    <location>
        <begin position="141"/>
        <end position="161"/>
    </location>
</feature>
<evidence type="ECO:0000313" key="10">
    <source>
        <dbReference type="EMBL" id="GBG28584.1"/>
    </source>
</evidence>
<feature type="region of interest" description="Disordered" evidence="7">
    <location>
        <begin position="204"/>
        <end position="224"/>
    </location>
</feature>
<evidence type="ECO:0000256" key="8">
    <source>
        <dbReference type="SAM" id="Phobius"/>
    </source>
</evidence>
<feature type="signal peptide" evidence="9">
    <location>
        <begin position="1"/>
        <end position="19"/>
    </location>
</feature>
<feature type="transmembrane region" description="Helical" evidence="8">
    <location>
        <begin position="354"/>
        <end position="377"/>
    </location>
</feature>
<feature type="transmembrane region" description="Helical" evidence="8">
    <location>
        <begin position="173"/>
        <end position="193"/>
    </location>
</feature>
<evidence type="ECO:0000256" key="2">
    <source>
        <dbReference type="ARBA" id="ARBA00007965"/>
    </source>
</evidence>
<evidence type="ECO:0000256" key="9">
    <source>
        <dbReference type="SAM" id="SignalP"/>
    </source>
</evidence>
<dbReference type="InterPro" id="IPR036259">
    <property type="entry name" value="MFS_trans_sf"/>
</dbReference>
<dbReference type="InParanoid" id="A0A2R5GL32"/>
<reference evidence="10 11" key="1">
    <citation type="submission" date="2017-12" db="EMBL/GenBank/DDBJ databases">
        <title>Sequencing, de novo assembly and annotation of complete genome of a new Thraustochytrid species, strain FCC1311.</title>
        <authorList>
            <person name="Sedici K."/>
            <person name="Godart F."/>
            <person name="Aiese Cigliano R."/>
            <person name="Sanseverino W."/>
            <person name="Barakat M."/>
            <person name="Ortet P."/>
            <person name="Marechal E."/>
            <person name="Cagnac O."/>
            <person name="Amato A."/>
        </authorList>
    </citation>
    <scope>NUCLEOTIDE SEQUENCE [LARGE SCALE GENOMIC DNA]</scope>
</reference>
<dbReference type="AlphaFoldDB" id="A0A2R5GL32"/>
<dbReference type="PRINTS" id="PR01130">
    <property type="entry name" value="DERENTRNSPRT"/>
</dbReference>
<proteinExistence type="inferred from homology"/>
<keyword evidence="3" id="KW-0813">Transport</keyword>
<evidence type="ECO:0000256" key="6">
    <source>
        <dbReference type="ARBA" id="ARBA00023136"/>
    </source>
</evidence>
<name>A0A2R5GL32_9STRA</name>
<comment type="caution">
    <text evidence="10">The sequence shown here is derived from an EMBL/GenBank/DDBJ whole genome shotgun (WGS) entry which is preliminary data.</text>
</comment>
<feature type="transmembrane region" description="Helical" evidence="8">
    <location>
        <begin position="290"/>
        <end position="310"/>
    </location>
</feature>
<feature type="transmembrane region" description="Helical" evidence="8">
    <location>
        <begin position="74"/>
        <end position="97"/>
    </location>
</feature>
<feature type="transmembrane region" description="Helical" evidence="8">
    <location>
        <begin position="103"/>
        <end position="121"/>
    </location>
</feature>
<dbReference type="PANTHER" id="PTHR10332">
    <property type="entry name" value="EQUILIBRATIVE NUCLEOSIDE TRANSPORTER"/>
    <property type="match status" value="1"/>
</dbReference>
<feature type="transmembrane region" description="Helical" evidence="8">
    <location>
        <begin position="322"/>
        <end position="342"/>
    </location>
</feature>
<dbReference type="GO" id="GO:0015205">
    <property type="term" value="F:nucleobase transmembrane transporter activity"/>
    <property type="evidence" value="ECO:0007669"/>
    <property type="project" value="TreeGrafter"/>
</dbReference>
<feature type="transmembrane region" description="Helical" evidence="8">
    <location>
        <begin position="258"/>
        <end position="278"/>
    </location>
</feature>
<sequence length="412" mass="43996">MRVTMLLIGLAMLLPWSSTLNLLGLLEEAFAGSSRASTYAGAFSTTYLVSNFAVLAVERARERTGAILREPSRIVVLAGSMTALVTLVLALVVATAYDRATALYYLVGLCLLALGGFTASLQSGTFRFSAKHDVSGKTTQAIMAGQAVAGLLSSIVIFLLVPGGFQPARVGCIYLIITAAVVAASIAQFARLLKRDAPYGQVPHATNSDAEEDLPPSADDTERPTRSVFEVELHSNRTEEASAPELIKATPPWRHASLCALAVFLCFTCTLGVFPGVTVHLRPESISKPYFQPLLVLAFNIGDLLGRLVGPWSCLSRPLMQCFYGLLRFAFVPLIISCGMDGSSHVPQAFFGDVWPLFWVTLLGLTNGHLATIAMMIGCERFSPTAMSLWLNAGLAAGSILSTLIAAAIFDD</sequence>
<evidence type="ECO:0000313" key="11">
    <source>
        <dbReference type="Proteomes" id="UP000241890"/>
    </source>
</evidence>
<dbReference type="OrthoDB" id="10261753at2759"/>
<keyword evidence="11" id="KW-1185">Reference proteome</keyword>
<organism evidence="10 11">
    <name type="scientific">Hondaea fermentalgiana</name>
    <dbReference type="NCBI Taxonomy" id="2315210"/>
    <lineage>
        <taxon>Eukaryota</taxon>
        <taxon>Sar</taxon>
        <taxon>Stramenopiles</taxon>
        <taxon>Bigyra</taxon>
        <taxon>Labyrinthulomycetes</taxon>
        <taxon>Thraustochytrida</taxon>
        <taxon>Thraustochytriidae</taxon>
        <taxon>Hondaea</taxon>
    </lineage>
</organism>
<keyword evidence="6 8" id="KW-0472">Membrane</keyword>
<accession>A0A2R5GL32</accession>
<gene>
    <name evidence="10" type="ORF">FCC1311_048062</name>
</gene>
<dbReference type="Proteomes" id="UP000241890">
    <property type="component" value="Unassembled WGS sequence"/>
</dbReference>
<keyword evidence="5 8" id="KW-1133">Transmembrane helix</keyword>
<evidence type="ECO:0000256" key="4">
    <source>
        <dbReference type="ARBA" id="ARBA00022692"/>
    </source>
</evidence>
<dbReference type="PANTHER" id="PTHR10332:SF88">
    <property type="entry name" value="EQUILIBRATIVE NUCLEOSIDE TRANSPORTER 1, ISOFORM A"/>
    <property type="match status" value="1"/>
</dbReference>
<evidence type="ECO:0000256" key="3">
    <source>
        <dbReference type="ARBA" id="ARBA00022448"/>
    </source>
</evidence>
<evidence type="ECO:0000256" key="5">
    <source>
        <dbReference type="ARBA" id="ARBA00022989"/>
    </source>
</evidence>
<dbReference type="PIRSF" id="PIRSF016379">
    <property type="entry name" value="ENT"/>
    <property type="match status" value="1"/>
</dbReference>
<dbReference type="GO" id="GO:0005886">
    <property type="term" value="C:plasma membrane"/>
    <property type="evidence" value="ECO:0007669"/>
    <property type="project" value="TreeGrafter"/>
</dbReference>
<comment type="similarity">
    <text evidence="2">Belongs to the SLC29A/ENT transporter (TC 2.A.57) family.</text>
</comment>
<feature type="transmembrane region" description="Helical" evidence="8">
    <location>
        <begin position="389"/>
        <end position="410"/>
    </location>
</feature>
<keyword evidence="9" id="KW-0732">Signal</keyword>